<protein>
    <recommendedName>
        <fullName evidence="2">Methyltransferase type 11 domain-containing protein</fullName>
    </recommendedName>
</protein>
<evidence type="ECO:0000313" key="3">
    <source>
        <dbReference type="EMBL" id="PHH67243.1"/>
    </source>
</evidence>
<feature type="region of interest" description="Disordered" evidence="1">
    <location>
        <begin position="43"/>
        <end position="84"/>
    </location>
</feature>
<evidence type="ECO:0000256" key="1">
    <source>
        <dbReference type="SAM" id="MobiDB-lite"/>
    </source>
</evidence>
<reference evidence="3 4" key="1">
    <citation type="submission" date="2017-06" db="EMBL/GenBank/DDBJ databases">
        <title>Ant-infecting Ophiocordyceps genomes reveal a high diversity of potential behavioral manipulation genes and a possible major role for enterotoxins.</title>
        <authorList>
            <person name="De Bekker C."/>
            <person name="Evans H.C."/>
            <person name="Brachmann A."/>
            <person name="Hughes D.P."/>
        </authorList>
    </citation>
    <scope>NUCLEOTIDE SEQUENCE [LARGE SCALE GENOMIC DNA]</scope>
    <source>
        <strain evidence="3 4">Map64</strain>
    </source>
</reference>
<dbReference type="InterPro" id="IPR013216">
    <property type="entry name" value="Methyltransf_11"/>
</dbReference>
<feature type="region of interest" description="Disordered" evidence="1">
    <location>
        <begin position="180"/>
        <end position="221"/>
    </location>
</feature>
<gene>
    <name evidence="3" type="ORF">CDD81_3012</name>
</gene>
<evidence type="ECO:0000259" key="2">
    <source>
        <dbReference type="Pfam" id="PF08241"/>
    </source>
</evidence>
<keyword evidence="4" id="KW-1185">Reference proteome</keyword>
<dbReference type="GO" id="GO:0008757">
    <property type="term" value="F:S-adenosylmethionine-dependent methyltransferase activity"/>
    <property type="evidence" value="ECO:0007669"/>
    <property type="project" value="InterPro"/>
</dbReference>
<feature type="region of interest" description="Disordered" evidence="1">
    <location>
        <begin position="101"/>
        <end position="125"/>
    </location>
</feature>
<dbReference type="SUPFAM" id="SSF53335">
    <property type="entry name" value="S-adenosyl-L-methionine-dependent methyltransferases"/>
    <property type="match status" value="1"/>
</dbReference>
<dbReference type="AlphaFoldDB" id="A0A2C5YHZ1"/>
<accession>A0A2C5YHZ1</accession>
<proteinExistence type="predicted"/>
<dbReference type="Pfam" id="PF08241">
    <property type="entry name" value="Methyltransf_11"/>
    <property type="match status" value="1"/>
</dbReference>
<name>A0A2C5YHZ1_9HYPO</name>
<comment type="caution">
    <text evidence="3">The sequence shown here is derived from an EMBL/GenBank/DDBJ whole genome shotgun (WGS) entry which is preliminary data.</text>
</comment>
<sequence>MAQSNIFWPQEHGLAPRLQDHKAALSQLKIEAWLSPMSDHFPTPRAASSCVPAPRMPQSPSTASALASSSPSSSPTNSSDAWNRASIDTVTTQFDDLYDVSDQEHQEPPCRLHRSSSVRHSRRKQPARLIIPTSIRHQDVDLWPQVHKESQAASSTLTPSVKLHMSPAQVVLMRQHQALDLPTPSAPPSLDGSLSSDQMASMSAPSTPVVANDEPASPETWSGVHLQPSALATLQALAAQEDVDYRPSSSHSSSLEMRQQSSHLVANLLQLDTRREALSPSLDRQSLADLASLDIPSPTGFFANLSPRSRSTWHTHPIPVDCMPLPTSATAERFYRQSDCLNGPTFFLPPRLDLDHVSNDLGSSSALAERSVPEQRQGPVDNASVWPVTRHKPSCSMQGDMENAQASSLDDVPTEIVTDYDPDYARKLQKIALSNLENTEHWLLAQRTYMYAVNGQSLNAAMMDTETSNRVQKLDPGTSCIAKKKVVRFSLTDTTASSQGQPSLPREESTLYQVFQRHFDRCQPRDVFVHQLARFEALQAQRVALGQDHRNQLLDKYQLSAFSSTKQRLSANVVREDLDLDENPDRLRKERAFEAKEQMSVSNWHTAATKLLNGGRLVSAPVARRLSRQPCKTMKHQVRILDLGGQPVCGWAWHCALQYPHAEIYTATTRALHQPCKSKACGPPNHRHVTVQQLNKLPFANDEFDVVSVRELHSSLKMFGEHGQDEWESCLEECMRVLKPGGYLDFSILDSDIMNAGPLGLAKSVEFGFSLKTLGYDPSPTKTWLRRLDYAGFEHIRRVWMFLPLGPRQKGRNPGHGTDGNAIESGSVDNIAAACSIAGSWGWERWLLRSEIEKVAGELRLVDDTQAGSVVAEACKCLSGVHDIIEEGRSCNAGFRMLNGYARKPRVDKHSEVIQIALRD</sequence>
<dbReference type="EMBL" id="NJET01000002">
    <property type="protein sequence ID" value="PHH67243.1"/>
    <property type="molecule type" value="Genomic_DNA"/>
</dbReference>
<dbReference type="Gene3D" id="3.40.50.150">
    <property type="entry name" value="Vaccinia Virus protein VP39"/>
    <property type="match status" value="1"/>
</dbReference>
<feature type="compositionally biased region" description="Polar residues" evidence="1">
    <location>
        <begin position="192"/>
        <end position="206"/>
    </location>
</feature>
<feature type="domain" description="Methyltransferase type 11" evidence="2">
    <location>
        <begin position="683"/>
        <end position="744"/>
    </location>
</feature>
<feature type="compositionally biased region" description="Low complexity" evidence="1">
    <location>
        <begin position="59"/>
        <end position="79"/>
    </location>
</feature>
<dbReference type="InterPro" id="IPR029063">
    <property type="entry name" value="SAM-dependent_MTases_sf"/>
</dbReference>
<dbReference type="STRING" id="1399860.A0A2C5YHZ1"/>
<feature type="region of interest" description="Disordered" evidence="1">
    <location>
        <begin position="366"/>
        <end position="387"/>
    </location>
</feature>
<feature type="compositionally biased region" description="Basic residues" evidence="1">
    <location>
        <begin position="111"/>
        <end position="125"/>
    </location>
</feature>
<organism evidence="3 4">
    <name type="scientific">Ophiocordyceps australis</name>
    <dbReference type="NCBI Taxonomy" id="1399860"/>
    <lineage>
        <taxon>Eukaryota</taxon>
        <taxon>Fungi</taxon>
        <taxon>Dikarya</taxon>
        <taxon>Ascomycota</taxon>
        <taxon>Pezizomycotina</taxon>
        <taxon>Sordariomycetes</taxon>
        <taxon>Hypocreomycetidae</taxon>
        <taxon>Hypocreales</taxon>
        <taxon>Ophiocordycipitaceae</taxon>
        <taxon>Ophiocordyceps</taxon>
    </lineage>
</organism>
<dbReference type="OrthoDB" id="10256176at2759"/>
<evidence type="ECO:0000313" key="4">
    <source>
        <dbReference type="Proteomes" id="UP000226192"/>
    </source>
</evidence>
<dbReference type="Proteomes" id="UP000226192">
    <property type="component" value="Unassembled WGS sequence"/>
</dbReference>